<accession>K2Q4S6</accession>
<proteinExistence type="predicted"/>
<protein>
    <submittedName>
        <fullName evidence="1">Uncharacterized protein</fullName>
    </submittedName>
</protein>
<dbReference type="Pfam" id="PF20391">
    <property type="entry name" value="DUF6686"/>
    <property type="match status" value="1"/>
</dbReference>
<keyword evidence="2" id="KW-1185">Reference proteome</keyword>
<evidence type="ECO:0000313" key="1">
    <source>
        <dbReference type="EMBL" id="EKF55806.1"/>
    </source>
</evidence>
<gene>
    <name evidence="1" type="ORF">I215_06212</name>
</gene>
<name>K2Q4S6_9FLAO</name>
<dbReference type="eggNOG" id="ENOG5032ZMG">
    <property type="taxonomic scope" value="Bacteria"/>
</dbReference>
<sequence length="93" mass="11350">MYQLLFNNLNFNFTQGEYESFQRYMYTLEVDFWEEEFKYSIYEKRIPIPTIQSNLLILLNKAEVLELKRLIAMHQSNQELITASDINYNWQPN</sequence>
<dbReference type="AlphaFoldDB" id="K2Q4S6"/>
<dbReference type="Proteomes" id="UP000007364">
    <property type="component" value="Unassembled WGS sequence"/>
</dbReference>
<reference evidence="1 2" key="1">
    <citation type="journal article" date="2012" name="J. Bacteriol.">
        <title>Genome Sequence of Galbibacter marinum Type Strain ck-I2-15.</title>
        <authorList>
            <person name="Lai Q."/>
            <person name="Li C."/>
            <person name="Shao Z."/>
        </authorList>
    </citation>
    <scope>NUCLEOTIDE SEQUENCE [LARGE SCALE GENOMIC DNA]</scope>
    <source>
        <strain evidence="2">ck-I2-15</strain>
    </source>
</reference>
<dbReference type="InterPro" id="IPR046508">
    <property type="entry name" value="DUF6686"/>
</dbReference>
<organism evidence="1 2">
    <name type="scientific">Galbibacter marinus</name>
    <dbReference type="NCBI Taxonomy" id="555500"/>
    <lineage>
        <taxon>Bacteria</taxon>
        <taxon>Pseudomonadati</taxon>
        <taxon>Bacteroidota</taxon>
        <taxon>Flavobacteriia</taxon>
        <taxon>Flavobacteriales</taxon>
        <taxon>Flavobacteriaceae</taxon>
        <taxon>Galbibacter</taxon>
    </lineage>
</organism>
<dbReference type="EMBL" id="AMSG01000005">
    <property type="protein sequence ID" value="EKF55806.1"/>
    <property type="molecule type" value="Genomic_DNA"/>
</dbReference>
<evidence type="ECO:0000313" key="2">
    <source>
        <dbReference type="Proteomes" id="UP000007364"/>
    </source>
</evidence>
<comment type="caution">
    <text evidence="1">The sequence shown here is derived from an EMBL/GenBank/DDBJ whole genome shotgun (WGS) entry which is preliminary data.</text>
</comment>